<dbReference type="EMBL" id="QYRT01000049">
    <property type="protein sequence ID" value="TIH30797.1"/>
    <property type="molecule type" value="Genomic_DNA"/>
</dbReference>
<reference evidence="1 2" key="1">
    <citation type="journal article" date="2019" name="Microorganisms">
        <title>Systematic Affiliation and Genome Analysis of Subtercola vilae DB165(T) with Particular Emphasis on Cold Adaptation of an Isolate from a High-Altitude Cold Volcano Lake.</title>
        <authorList>
            <person name="Villalobos A.S."/>
            <person name="Wiese J."/>
            <person name="Imhoff J.F."/>
            <person name="Dorador C."/>
            <person name="Keller A."/>
            <person name="Hentschel U."/>
        </authorList>
    </citation>
    <scope>NUCLEOTIDE SEQUENCE [LARGE SCALE GENOMIC DNA]</scope>
    <source>
        <strain evidence="1 2">DB165</strain>
    </source>
</reference>
<proteinExistence type="predicted"/>
<comment type="caution">
    <text evidence="1">The sequence shown here is derived from an EMBL/GenBank/DDBJ whole genome shotgun (WGS) entry which is preliminary data.</text>
</comment>
<protein>
    <submittedName>
        <fullName evidence="1">Uncharacterized protein</fullName>
    </submittedName>
</protein>
<dbReference type="Proteomes" id="UP000306192">
    <property type="component" value="Unassembled WGS sequence"/>
</dbReference>
<evidence type="ECO:0000313" key="1">
    <source>
        <dbReference type="EMBL" id="TIH30797.1"/>
    </source>
</evidence>
<organism evidence="1 2">
    <name type="scientific">Subtercola vilae</name>
    <dbReference type="NCBI Taxonomy" id="2056433"/>
    <lineage>
        <taxon>Bacteria</taxon>
        <taxon>Bacillati</taxon>
        <taxon>Actinomycetota</taxon>
        <taxon>Actinomycetes</taxon>
        <taxon>Micrococcales</taxon>
        <taxon>Microbacteriaceae</taxon>
        <taxon>Subtercola</taxon>
    </lineage>
</organism>
<evidence type="ECO:0000313" key="2">
    <source>
        <dbReference type="Proteomes" id="UP000306192"/>
    </source>
</evidence>
<accession>A0A4T2BHP4</accession>
<sequence>MSKPLTELQTSLAVNAWQLTDRRAWLLAQLAELDVLHRQAIALAATYGVSQKSLARLCDVSGPRISQIVSDTDLPPGSIEEFNSAVIEMLERRQDPVRDGAPGDTIAWDRKFAISRGYDPELGS</sequence>
<gene>
    <name evidence="1" type="ORF">D4765_16985</name>
</gene>
<keyword evidence="2" id="KW-1185">Reference proteome</keyword>
<dbReference type="SUPFAM" id="SSF88659">
    <property type="entry name" value="Sigma3 and sigma4 domains of RNA polymerase sigma factors"/>
    <property type="match status" value="1"/>
</dbReference>
<name>A0A4T2BHP4_9MICO</name>
<dbReference type="OrthoDB" id="4953789at2"/>
<dbReference type="InterPro" id="IPR013324">
    <property type="entry name" value="RNA_pol_sigma_r3/r4-like"/>
</dbReference>
<dbReference type="AlphaFoldDB" id="A0A4T2BHP4"/>
<dbReference type="RefSeq" id="WP_136643500.1">
    <property type="nucleotide sequence ID" value="NZ_QYRT01000049.1"/>
</dbReference>